<dbReference type="Proteomes" id="UP000054477">
    <property type="component" value="Unassembled WGS sequence"/>
</dbReference>
<dbReference type="InterPro" id="IPR036318">
    <property type="entry name" value="FAD-bd_PCMH-like_sf"/>
</dbReference>
<dbReference type="Gene3D" id="3.40.462.20">
    <property type="match status" value="1"/>
</dbReference>
<dbReference type="PANTHER" id="PTHR42973:SF39">
    <property type="entry name" value="FAD-BINDING PCMH-TYPE DOMAIN-CONTAINING PROTEIN"/>
    <property type="match status" value="1"/>
</dbReference>
<evidence type="ECO:0000313" key="7">
    <source>
        <dbReference type="EMBL" id="KIJ94572.1"/>
    </source>
</evidence>
<evidence type="ECO:0000256" key="2">
    <source>
        <dbReference type="ARBA" id="ARBA00005466"/>
    </source>
</evidence>
<evidence type="ECO:0000256" key="4">
    <source>
        <dbReference type="ARBA" id="ARBA00022827"/>
    </source>
</evidence>
<dbReference type="InterPro" id="IPR006094">
    <property type="entry name" value="Oxid_FAD_bind_N"/>
</dbReference>
<keyword evidence="4" id="KW-0274">FAD</keyword>
<comment type="cofactor">
    <cofactor evidence="1">
        <name>FAD</name>
        <dbReference type="ChEBI" id="CHEBI:57692"/>
    </cofactor>
</comment>
<organism evidence="7 8">
    <name type="scientific">Laccaria amethystina LaAM-08-1</name>
    <dbReference type="NCBI Taxonomy" id="1095629"/>
    <lineage>
        <taxon>Eukaryota</taxon>
        <taxon>Fungi</taxon>
        <taxon>Dikarya</taxon>
        <taxon>Basidiomycota</taxon>
        <taxon>Agaricomycotina</taxon>
        <taxon>Agaricomycetes</taxon>
        <taxon>Agaricomycetidae</taxon>
        <taxon>Agaricales</taxon>
        <taxon>Agaricineae</taxon>
        <taxon>Hydnangiaceae</taxon>
        <taxon>Laccaria</taxon>
    </lineage>
</organism>
<dbReference type="GO" id="GO:0071949">
    <property type="term" value="F:FAD binding"/>
    <property type="evidence" value="ECO:0007669"/>
    <property type="project" value="InterPro"/>
</dbReference>
<feature type="domain" description="FAD-binding PCMH-type" evidence="6">
    <location>
        <begin position="32"/>
        <end position="214"/>
    </location>
</feature>
<evidence type="ECO:0000256" key="5">
    <source>
        <dbReference type="ARBA" id="ARBA00023002"/>
    </source>
</evidence>
<dbReference type="AlphaFoldDB" id="A0A0C9XEK5"/>
<evidence type="ECO:0000259" key="6">
    <source>
        <dbReference type="PROSITE" id="PS51387"/>
    </source>
</evidence>
<protein>
    <recommendedName>
        <fullName evidence="6">FAD-binding PCMH-type domain-containing protein</fullName>
    </recommendedName>
</protein>
<evidence type="ECO:0000256" key="3">
    <source>
        <dbReference type="ARBA" id="ARBA00022630"/>
    </source>
</evidence>
<dbReference type="EMBL" id="KN838787">
    <property type="protein sequence ID" value="KIJ94572.1"/>
    <property type="molecule type" value="Genomic_DNA"/>
</dbReference>
<dbReference type="Gene3D" id="3.30.465.10">
    <property type="match status" value="2"/>
</dbReference>
<keyword evidence="3" id="KW-0285">Flavoprotein</keyword>
<proteinExistence type="inferred from homology"/>
<comment type="similarity">
    <text evidence="2">Belongs to the oxygen-dependent FAD-linked oxidoreductase family.</text>
</comment>
<dbReference type="SUPFAM" id="SSF56176">
    <property type="entry name" value="FAD-binding/transporter-associated domain-like"/>
    <property type="match status" value="1"/>
</dbReference>
<sequence length="623" mass="69422">MANQDDLDEFINDLGRIGGVEDTIEVYARGTPKYESAVVHRFPNGIREVTRFVVEPGSEIGLCGLLKSGGHISIPKINPPNKGILISLQRFNHIAYDKEKKTLDVGAGVIWKDVYEYLETFVSDSSDHAPGVVGGDPLVGVSGWLLGGGYSLLTNRFGLGIDNVIRFRILLPDGKGVCNISSDTKGHLDLFKALKGGGHNFGIITQFTLRVHDRAKRLIQTDYTLSKKYPIVRSGAVKDWLVTFIDKMPPEATAVAAFRHDLRDGKVESYIPFCVWWTGDSSHQFQIPDVSDLFRNVTEKKDLAQFSAQSSISLAPDLFRDVTEKRDLAQFSAQSSISLAPDLFRDVTEKRDLAQFFFSGSDGVKSSSLQSQSPRSMSLAEAYEAFSLRNLPVSLETLQSDSHFVHLNASSEIKKKSIGALLQSSVFAEDVFIALTNRNSLTVFTAGNKKVVMESPPDLRGRMACIMVTTYTGTLINAAKEQAENLSLLMEEKKGIRVSYEIWPFHKNAFNGVKQEDSAWPHEEGKVFGPLVGWFEWSGKDNDKYWLEQISNSLRVLHQVALKENCTTEDLPMYLNITLEDTSVKDIYRDHYEELKLLRRVYDPNDVMGLAAGFVIDAKRGGN</sequence>
<dbReference type="PROSITE" id="PS51387">
    <property type="entry name" value="FAD_PCMH"/>
    <property type="match status" value="1"/>
</dbReference>
<evidence type="ECO:0000313" key="8">
    <source>
        <dbReference type="Proteomes" id="UP000054477"/>
    </source>
</evidence>
<dbReference type="Pfam" id="PF01565">
    <property type="entry name" value="FAD_binding_4"/>
    <property type="match status" value="1"/>
</dbReference>
<evidence type="ECO:0000256" key="1">
    <source>
        <dbReference type="ARBA" id="ARBA00001974"/>
    </source>
</evidence>
<dbReference type="PANTHER" id="PTHR42973">
    <property type="entry name" value="BINDING OXIDOREDUCTASE, PUTATIVE (AFU_ORTHOLOGUE AFUA_1G17690)-RELATED"/>
    <property type="match status" value="1"/>
</dbReference>
<dbReference type="GO" id="GO:0016491">
    <property type="term" value="F:oxidoreductase activity"/>
    <property type="evidence" value="ECO:0007669"/>
    <property type="project" value="UniProtKB-KW"/>
</dbReference>
<dbReference type="HOGENOM" id="CLU_018354_1_0_1"/>
<accession>A0A0C9XEK5</accession>
<dbReference type="InterPro" id="IPR050416">
    <property type="entry name" value="FAD-linked_Oxidoreductase"/>
</dbReference>
<dbReference type="STRING" id="1095629.A0A0C9XEK5"/>
<name>A0A0C9XEK5_9AGAR</name>
<reference evidence="7 8" key="1">
    <citation type="submission" date="2014-04" db="EMBL/GenBank/DDBJ databases">
        <authorList>
            <consortium name="DOE Joint Genome Institute"/>
            <person name="Kuo A."/>
            <person name="Kohler A."/>
            <person name="Nagy L.G."/>
            <person name="Floudas D."/>
            <person name="Copeland A."/>
            <person name="Barry K.W."/>
            <person name="Cichocki N."/>
            <person name="Veneault-Fourrey C."/>
            <person name="LaButti K."/>
            <person name="Lindquist E.A."/>
            <person name="Lipzen A."/>
            <person name="Lundell T."/>
            <person name="Morin E."/>
            <person name="Murat C."/>
            <person name="Sun H."/>
            <person name="Tunlid A."/>
            <person name="Henrissat B."/>
            <person name="Grigoriev I.V."/>
            <person name="Hibbett D.S."/>
            <person name="Martin F."/>
            <person name="Nordberg H.P."/>
            <person name="Cantor M.N."/>
            <person name="Hua S.X."/>
        </authorList>
    </citation>
    <scope>NUCLEOTIDE SEQUENCE [LARGE SCALE GENOMIC DNA]</scope>
    <source>
        <strain evidence="7 8">LaAM-08-1</strain>
    </source>
</reference>
<dbReference type="OrthoDB" id="2151789at2759"/>
<dbReference type="InterPro" id="IPR016166">
    <property type="entry name" value="FAD-bd_PCMH"/>
</dbReference>
<keyword evidence="8" id="KW-1185">Reference proteome</keyword>
<reference evidence="8" key="2">
    <citation type="submission" date="2015-01" db="EMBL/GenBank/DDBJ databases">
        <title>Evolutionary Origins and Diversification of the Mycorrhizal Mutualists.</title>
        <authorList>
            <consortium name="DOE Joint Genome Institute"/>
            <consortium name="Mycorrhizal Genomics Consortium"/>
            <person name="Kohler A."/>
            <person name="Kuo A."/>
            <person name="Nagy L.G."/>
            <person name="Floudas D."/>
            <person name="Copeland A."/>
            <person name="Barry K.W."/>
            <person name="Cichocki N."/>
            <person name="Veneault-Fourrey C."/>
            <person name="LaButti K."/>
            <person name="Lindquist E.A."/>
            <person name="Lipzen A."/>
            <person name="Lundell T."/>
            <person name="Morin E."/>
            <person name="Murat C."/>
            <person name="Riley R."/>
            <person name="Ohm R."/>
            <person name="Sun H."/>
            <person name="Tunlid A."/>
            <person name="Henrissat B."/>
            <person name="Grigoriev I.V."/>
            <person name="Hibbett D.S."/>
            <person name="Martin F."/>
        </authorList>
    </citation>
    <scope>NUCLEOTIDE SEQUENCE [LARGE SCALE GENOMIC DNA]</scope>
    <source>
        <strain evidence="8">LaAM-08-1</strain>
    </source>
</reference>
<keyword evidence="5" id="KW-0560">Oxidoreductase</keyword>
<dbReference type="InterPro" id="IPR016169">
    <property type="entry name" value="FAD-bd_PCMH_sub2"/>
</dbReference>
<gene>
    <name evidence="7" type="ORF">K443DRAFT_125166</name>
</gene>